<dbReference type="RefSeq" id="XP_001877902.1">
    <property type="nucleotide sequence ID" value="XM_001877867.1"/>
</dbReference>
<evidence type="ECO:0000256" key="1">
    <source>
        <dbReference type="ARBA" id="ARBA00022723"/>
    </source>
</evidence>
<name>B0D1J2_LACBS</name>
<feature type="domain" description="MYND-type" evidence="5">
    <location>
        <begin position="6"/>
        <end position="44"/>
    </location>
</feature>
<dbReference type="Pfam" id="PF01753">
    <property type="entry name" value="zf-MYND"/>
    <property type="match status" value="1"/>
</dbReference>
<evidence type="ECO:0000313" key="7">
    <source>
        <dbReference type="Proteomes" id="UP000001194"/>
    </source>
</evidence>
<dbReference type="OrthoDB" id="2212237at2759"/>
<accession>B0D1J2</accession>
<keyword evidence="1" id="KW-0479">Metal-binding</keyword>
<evidence type="ECO:0000256" key="4">
    <source>
        <dbReference type="PROSITE-ProRule" id="PRU00134"/>
    </source>
</evidence>
<keyword evidence="3" id="KW-0862">Zinc</keyword>
<gene>
    <name evidence="6" type="ORF">LACBIDRAFT_314078</name>
</gene>
<dbReference type="KEGG" id="lbc:LACBIDRAFT_314078"/>
<protein>
    <submittedName>
        <fullName evidence="6">Ectomycorrhiza-upregulated zf-MYND domain-containing protein</fullName>
    </submittedName>
</protein>
<dbReference type="GeneID" id="6073461"/>
<sequence>MASKRCSKCQFGHNEVNACSKCKTAWYCSKECQKAHWEIHKPLCRPYSPNEVWGIKLLCDAEKPPSASKDNSGPVPGRFVHELVNTNHPVFKRGELCPVTALFGIPLLIYSAAVERGIDMPGQGNQPAVYLRIEPDNGFAPPPWQMCLPGSCIVVRRDKKPLLKATLEAIYAFHGKILNGAGYPESDGWAPIREYMTPAAFQFFSRDHFEKQKEKKRVGFDPFYEPL</sequence>
<dbReference type="EMBL" id="DS547095">
    <property type="protein sequence ID" value="EDR12005.1"/>
    <property type="molecule type" value="Genomic_DNA"/>
</dbReference>
<dbReference type="InterPro" id="IPR002893">
    <property type="entry name" value="Znf_MYND"/>
</dbReference>
<keyword evidence="7" id="KW-1185">Reference proteome</keyword>
<dbReference type="Gene3D" id="6.10.140.2220">
    <property type="match status" value="1"/>
</dbReference>
<dbReference type="Proteomes" id="UP000001194">
    <property type="component" value="Unassembled WGS sequence"/>
</dbReference>
<dbReference type="HOGENOM" id="CLU_105955_0_0_1"/>
<evidence type="ECO:0000313" key="6">
    <source>
        <dbReference type="EMBL" id="EDR12005.1"/>
    </source>
</evidence>
<dbReference type="GO" id="GO:0008270">
    <property type="term" value="F:zinc ion binding"/>
    <property type="evidence" value="ECO:0007669"/>
    <property type="project" value="UniProtKB-KW"/>
</dbReference>
<dbReference type="SUPFAM" id="SSF144232">
    <property type="entry name" value="HIT/MYND zinc finger-like"/>
    <property type="match status" value="1"/>
</dbReference>
<dbReference type="InParanoid" id="B0D1J2"/>
<keyword evidence="2 4" id="KW-0863">Zinc-finger</keyword>
<reference evidence="6 7" key="1">
    <citation type="journal article" date="2008" name="Nature">
        <title>The genome of Laccaria bicolor provides insights into mycorrhizal symbiosis.</title>
        <authorList>
            <person name="Martin F."/>
            <person name="Aerts A."/>
            <person name="Ahren D."/>
            <person name="Brun A."/>
            <person name="Danchin E.G.J."/>
            <person name="Duchaussoy F."/>
            <person name="Gibon J."/>
            <person name="Kohler A."/>
            <person name="Lindquist E."/>
            <person name="Pereda V."/>
            <person name="Salamov A."/>
            <person name="Shapiro H.J."/>
            <person name="Wuyts J."/>
            <person name="Blaudez D."/>
            <person name="Buee M."/>
            <person name="Brokstein P."/>
            <person name="Canbaeck B."/>
            <person name="Cohen D."/>
            <person name="Courty P.E."/>
            <person name="Coutinho P.M."/>
            <person name="Delaruelle C."/>
            <person name="Detter J.C."/>
            <person name="Deveau A."/>
            <person name="DiFazio S."/>
            <person name="Duplessis S."/>
            <person name="Fraissinet-Tachet L."/>
            <person name="Lucic E."/>
            <person name="Frey-Klett P."/>
            <person name="Fourrey C."/>
            <person name="Feussner I."/>
            <person name="Gay G."/>
            <person name="Grimwood J."/>
            <person name="Hoegger P.J."/>
            <person name="Jain P."/>
            <person name="Kilaru S."/>
            <person name="Labbe J."/>
            <person name="Lin Y.C."/>
            <person name="Legue V."/>
            <person name="Le Tacon F."/>
            <person name="Marmeisse R."/>
            <person name="Melayah D."/>
            <person name="Montanini B."/>
            <person name="Muratet M."/>
            <person name="Nehls U."/>
            <person name="Niculita-Hirzel H."/>
            <person name="Oudot-Le Secq M.P."/>
            <person name="Peter M."/>
            <person name="Quesneville H."/>
            <person name="Rajashekar B."/>
            <person name="Reich M."/>
            <person name="Rouhier N."/>
            <person name="Schmutz J."/>
            <person name="Yin T."/>
            <person name="Chalot M."/>
            <person name="Henrissat B."/>
            <person name="Kuees U."/>
            <person name="Lucas S."/>
            <person name="Van de Peer Y."/>
            <person name="Podila G.K."/>
            <person name="Polle A."/>
            <person name="Pukkila P.J."/>
            <person name="Richardson P.M."/>
            <person name="Rouze P."/>
            <person name="Sanders I.R."/>
            <person name="Stajich J.E."/>
            <person name="Tunlid A."/>
            <person name="Tuskan G."/>
            <person name="Grigoriev I.V."/>
        </authorList>
    </citation>
    <scope>NUCLEOTIDE SEQUENCE [LARGE SCALE GENOMIC DNA]</scope>
    <source>
        <strain evidence="7">S238N-H82 / ATCC MYA-4686</strain>
    </source>
</reference>
<organism evidence="7">
    <name type="scientific">Laccaria bicolor (strain S238N-H82 / ATCC MYA-4686)</name>
    <name type="common">Bicoloured deceiver</name>
    <name type="synonym">Laccaria laccata var. bicolor</name>
    <dbReference type="NCBI Taxonomy" id="486041"/>
    <lineage>
        <taxon>Eukaryota</taxon>
        <taxon>Fungi</taxon>
        <taxon>Dikarya</taxon>
        <taxon>Basidiomycota</taxon>
        <taxon>Agaricomycotina</taxon>
        <taxon>Agaricomycetes</taxon>
        <taxon>Agaricomycetidae</taxon>
        <taxon>Agaricales</taxon>
        <taxon>Agaricineae</taxon>
        <taxon>Hydnangiaceae</taxon>
        <taxon>Laccaria</taxon>
    </lineage>
</organism>
<proteinExistence type="predicted"/>
<evidence type="ECO:0000256" key="2">
    <source>
        <dbReference type="ARBA" id="ARBA00022771"/>
    </source>
</evidence>
<evidence type="ECO:0000259" key="5">
    <source>
        <dbReference type="PROSITE" id="PS50865"/>
    </source>
</evidence>
<dbReference type="AlphaFoldDB" id="B0D1J2"/>
<dbReference type="PROSITE" id="PS50865">
    <property type="entry name" value="ZF_MYND_2"/>
    <property type="match status" value="1"/>
</dbReference>
<dbReference type="PROSITE" id="PS01360">
    <property type="entry name" value="ZF_MYND_1"/>
    <property type="match status" value="1"/>
</dbReference>
<evidence type="ECO:0000256" key="3">
    <source>
        <dbReference type="ARBA" id="ARBA00022833"/>
    </source>
</evidence>